<feature type="domain" description="Exonuclease" evidence="8">
    <location>
        <begin position="496"/>
        <end position="658"/>
    </location>
</feature>
<dbReference type="EMBL" id="BLZA01000023">
    <property type="protein sequence ID" value="GHJ87588.1"/>
    <property type="molecule type" value="Genomic_DNA"/>
</dbReference>
<dbReference type="InterPro" id="IPR034922">
    <property type="entry name" value="REX1-like_exo"/>
</dbReference>
<dbReference type="GO" id="GO:0003676">
    <property type="term" value="F:nucleic acid binding"/>
    <property type="evidence" value="ECO:0007669"/>
    <property type="project" value="InterPro"/>
</dbReference>
<feature type="region of interest" description="Disordered" evidence="7">
    <location>
        <begin position="118"/>
        <end position="154"/>
    </location>
</feature>
<evidence type="ECO:0000256" key="6">
    <source>
        <dbReference type="ARBA" id="ARBA00023242"/>
    </source>
</evidence>
<evidence type="ECO:0000256" key="3">
    <source>
        <dbReference type="ARBA" id="ARBA00022722"/>
    </source>
</evidence>
<dbReference type="Proteomes" id="UP000620104">
    <property type="component" value="Unassembled WGS sequence"/>
</dbReference>
<name>A0A8H3TVC5_9TREE</name>
<evidence type="ECO:0000256" key="1">
    <source>
        <dbReference type="ARBA" id="ARBA00004123"/>
    </source>
</evidence>
<reference evidence="9" key="1">
    <citation type="submission" date="2020-07" db="EMBL/GenBank/DDBJ databases">
        <title>Draft Genome Sequence of a Deep-Sea Yeast, Naganishia (Cryptococcus) liquefaciens strain N6.</title>
        <authorList>
            <person name="Han Y.W."/>
            <person name="Kajitani R."/>
            <person name="Morimoto H."/>
            <person name="Parhat M."/>
            <person name="Tsubouchi H."/>
            <person name="Bakenova O."/>
            <person name="Ogata M."/>
            <person name="Argunhan B."/>
            <person name="Aoki R."/>
            <person name="Kajiwara S."/>
            <person name="Itoh T."/>
            <person name="Iwasaki H."/>
        </authorList>
    </citation>
    <scope>NUCLEOTIDE SEQUENCE</scope>
    <source>
        <strain evidence="9">N6</strain>
    </source>
</reference>
<organism evidence="9 10">
    <name type="scientific">Naganishia liquefaciens</name>
    <dbReference type="NCBI Taxonomy" id="104408"/>
    <lineage>
        <taxon>Eukaryota</taxon>
        <taxon>Fungi</taxon>
        <taxon>Dikarya</taxon>
        <taxon>Basidiomycota</taxon>
        <taxon>Agaricomycotina</taxon>
        <taxon>Tremellomycetes</taxon>
        <taxon>Filobasidiales</taxon>
        <taxon>Filobasidiaceae</taxon>
        <taxon>Naganishia</taxon>
    </lineage>
</organism>
<dbReference type="AlphaFoldDB" id="A0A8H3TVC5"/>
<dbReference type="OrthoDB" id="206335at2759"/>
<dbReference type="GO" id="GO:0004527">
    <property type="term" value="F:exonuclease activity"/>
    <property type="evidence" value="ECO:0007669"/>
    <property type="project" value="UniProtKB-KW"/>
</dbReference>
<evidence type="ECO:0000256" key="2">
    <source>
        <dbReference type="ARBA" id="ARBA00006357"/>
    </source>
</evidence>
<keyword evidence="10" id="KW-1185">Reference proteome</keyword>
<accession>A0A8H3TVC5</accession>
<dbReference type="CDD" id="cd06145">
    <property type="entry name" value="REX1_like"/>
    <property type="match status" value="1"/>
</dbReference>
<dbReference type="PANTHER" id="PTHR12801:SF115">
    <property type="entry name" value="FI18136P1-RELATED"/>
    <property type="match status" value="1"/>
</dbReference>
<keyword evidence="5" id="KW-0269">Exonuclease</keyword>
<dbReference type="GO" id="GO:0010629">
    <property type="term" value="P:negative regulation of gene expression"/>
    <property type="evidence" value="ECO:0007669"/>
    <property type="project" value="UniProtKB-ARBA"/>
</dbReference>
<feature type="non-terminal residue" evidence="9">
    <location>
        <position position="1"/>
    </location>
</feature>
<comment type="subcellular location">
    <subcellularLocation>
        <location evidence="1">Nucleus</location>
    </subcellularLocation>
</comment>
<feature type="compositionally biased region" description="Low complexity" evidence="7">
    <location>
        <begin position="426"/>
        <end position="443"/>
    </location>
</feature>
<comment type="similarity">
    <text evidence="2">Belongs to the REXO1/REXO3 family.</text>
</comment>
<dbReference type="SMART" id="SM00479">
    <property type="entry name" value="EXOIII"/>
    <property type="match status" value="1"/>
</dbReference>
<dbReference type="SUPFAM" id="SSF53098">
    <property type="entry name" value="Ribonuclease H-like"/>
    <property type="match status" value="1"/>
</dbReference>
<protein>
    <recommendedName>
        <fullName evidence="8">Exonuclease domain-containing protein</fullName>
    </recommendedName>
</protein>
<evidence type="ECO:0000256" key="4">
    <source>
        <dbReference type="ARBA" id="ARBA00022801"/>
    </source>
</evidence>
<feature type="region of interest" description="Disordered" evidence="7">
    <location>
        <begin position="421"/>
        <end position="455"/>
    </location>
</feature>
<feature type="compositionally biased region" description="Polar residues" evidence="7">
    <location>
        <begin position="79"/>
        <end position="89"/>
    </location>
</feature>
<proteinExistence type="inferred from homology"/>
<evidence type="ECO:0000256" key="5">
    <source>
        <dbReference type="ARBA" id="ARBA00022839"/>
    </source>
</evidence>
<evidence type="ECO:0000313" key="10">
    <source>
        <dbReference type="Proteomes" id="UP000620104"/>
    </source>
</evidence>
<keyword evidence="3" id="KW-0540">Nuclease</keyword>
<sequence length="856" mass="92600">RSHLGFTICESPQTLADQGKRMPSANKRKQPQSTGEQQATTSPIASKSPSNGFKYAEGTHVNKKRRVTSKGAEAVDVSSKPTGESAMSDNNVPLAAAMYVNSSGGLFNMGSTAPAGNPVSSLPGASNGGTDDGGFEKVMSKEEKRKDKKRKREEKLKLVNKPKFYFDPNGFNKRKVGIAHIRELILHLVTENAAPNWMCIEHRSSIEHVVLLFVPGLQPSHLDLPDSSLAPSAYLPFATKPIGNDSTDASLPVIQRLFSAVCPTRAPGDTRRLHSVLQALLNAPLSQSEKARRERAKAELMRKMKASATSAPNGGASDVQQYQYDPQAFLLTPNQMLDNDYPMPSYMPGSRNAPANGVAEAGNKILEIGQVRAGNSTAGDEVWLPGARTQSLLAEVVQQGAALMDKGLSLSDEILGRLGGASSGKTTSGEDAASSASSSSTVTKKAKKRERQGGADVVVEVSTTTAADLERFSVGEGWMETPTLRADESAAGLKYKVLAIDCEMCLTEDGPELTRATVIDFDTGKVLFDELCKPAKPVKDYLTQWSGITAEKLAKATLSLADVQAHFLTKLITPTTILLGHSLESDLNALKLRHPLCIDTALLYRHPRGQPYKPGLKWLVKQWLGREIQTAGAGGHDSEEDARACLDLLKMKLIQGPEFGEVGDETESIFERMSRHSENLSKPGKTSVICDYGKTNQWLKSKATTAVGCKDDDEVLAGLMENIGKHDFAFARFMELANTLGWVTNQADRSDDDGDRPKLSVEEALVNLDTRLSKLHASLPNNTALILISGHGDPRPLAALNERKGNFERLYKQVGATGTANLGPEERWTTEDDRTLGAEAEKARAGMGFFCIKSMR</sequence>
<feature type="compositionally biased region" description="Polar residues" evidence="7">
    <location>
        <begin position="31"/>
        <end position="51"/>
    </location>
</feature>
<feature type="compositionally biased region" description="Basic and acidic residues" evidence="7">
    <location>
        <begin position="134"/>
        <end position="145"/>
    </location>
</feature>
<feature type="region of interest" description="Disordered" evidence="7">
    <location>
        <begin position="1"/>
        <end position="89"/>
    </location>
</feature>
<dbReference type="Gene3D" id="3.30.420.10">
    <property type="entry name" value="Ribonuclease H-like superfamily/Ribonuclease H"/>
    <property type="match status" value="1"/>
</dbReference>
<dbReference type="InterPro" id="IPR036397">
    <property type="entry name" value="RNaseH_sf"/>
</dbReference>
<evidence type="ECO:0000313" key="9">
    <source>
        <dbReference type="EMBL" id="GHJ87588.1"/>
    </source>
</evidence>
<comment type="caution">
    <text evidence="9">The sequence shown here is derived from an EMBL/GenBank/DDBJ whole genome shotgun (WGS) entry which is preliminary data.</text>
</comment>
<keyword evidence="4" id="KW-0378">Hydrolase</keyword>
<evidence type="ECO:0000259" key="8">
    <source>
        <dbReference type="SMART" id="SM00479"/>
    </source>
</evidence>
<dbReference type="InterPro" id="IPR012337">
    <property type="entry name" value="RNaseH-like_sf"/>
</dbReference>
<dbReference type="InterPro" id="IPR047021">
    <property type="entry name" value="REXO1/3/4-like"/>
</dbReference>
<dbReference type="PANTHER" id="PTHR12801">
    <property type="entry name" value="RNA EXONUCLEASE REXO1 / RECO3 FAMILY MEMBER-RELATED"/>
    <property type="match status" value="1"/>
</dbReference>
<gene>
    <name evidence="9" type="ORF">NliqN6_3990</name>
</gene>
<keyword evidence="6" id="KW-0539">Nucleus</keyword>
<dbReference type="GO" id="GO:0005634">
    <property type="term" value="C:nucleus"/>
    <property type="evidence" value="ECO:0007669"/>
    <property type="project" value="UniProtKB-SubCell"/>
</dbReference>
<dbReference type="InterPro" id="IPR013520">
    <property type="entry name" value="Ribonucl_H"/>
</dbReference>
<evidence type="ECO:0000256" key="7">
    <source>
        <dbReference type="SAM" id="MobiDB-lite"/>
    </source>
</evidence>
<dbReference type="FunFam" id="3.30.420.10:FF:000031">
    <property type="entry name" value="RNA exonuclease 1"/>
    <property type="match status" value="1"/>
</dbReference>